<accession>A0A4R2E255</accession>
<comment type="caution">
    <text evidence="1">The sequence shown here is derived from an EMBL/GenBank/DDBJ whole genome shotgun (WGS) entry which is preliminary data.</text>
</comment>
<evidence type="ECO:0000313" key="2">
    <source>
        <dbReference type="Proteomes" id="UP000294830"/>
    </source>
</evidence>
<dbReference type="AlphaFoldDB" id="A0A4R2E255"/>
<evidence type="ECO:0000313" key="1">
    <source>
        <dbReference type="EMBL" id="TCN62098.1"/>
    </source>
</evidence>
<keyword evidence="2" id="KW-1185">Reference proteome</keyword>
<proteinExistence type="predicted"/>
<name>A0A4R2E255_9BACT</name>
<dbReference type="Proteomes" id="UP000294830">
    <property type="component" value="Unassembled WGS sequence"/>
</dbReference>
<protein>
    <submittedName>
        <fullName evidence="1">Uncharacterized protein</fullName>
    </submittedName>
</protein>
<dbReference type="OrthoDB" id="1093345at2"/>
<gene>
    <name evidence="1" type="ORF">CLV25_1209</name>
</gene>
<dbReference type="EMBL" id="SLWB01000020">
    <property type="protein sequence ID" value="TCN62098.1"/>
    <property type="molecule type" value="Genomic_DNA"/>
</dbReference>
<sequence length="848" mass="93675">MSTKKYLILIALGLMLLAGLGGAFIYYYKKENQATNILTAIPTDVVAVVRVNHLDAFAGGNSDKNPFTGAVNPYVDKVIKRLEGNSKFREMLENPMLISFHPIGKNRIEPLVLLNSNEELSNRQMKELLSFAKLKVNEISYNNRTIYTCTFSNGYSLYFMHAKGITSFSPSLVLIESAARKIDVESAVSPELQNVYKLTSSTSDASIVVNIKAIAPWLKANVFLDGLNMADVASRLCSWMLIDYTHNDSEATFSGMLTVDEQSEYGKQMALVHPRELLSPSLLTENTAFCLERCFDDYRTEMKHLYPNNRDSSKCDLKRLLLTVNPERAIVQHVKSVRTDSSGFVAILYPKDAGVLLQNLKQLPCLRRIQESQIVKLALDSTNASLQKILGASFQMVKPSYIQVKDSKVVMAASESAIRMLNYECSIASLRKNASICGLWKKKVTNTGVAALYINPSSSEKFLKSIFKALALDFLSKKNIGAWHGLAFTVTSSGDNLLLSGYMGRARMSPNTTSAYASTKPLAMCTVLQKQEGGSLLVAVKADSLVALDAGLHTKWSRRLPSKPDTIFSIAQHGRNVLSLVVDKTLTYINDKGEIISRFSFSNRIERLSDKGIGEGANLTYIVDNGRILYLVNPFGKEQPKRLVKLAFMPTKIVMFTFRSQNYIALSRDSRTEILNAKGAIVRRLPFDLRNGQVIVADQKMVLFSPQRVVALNGKLLAQSDKLSGVFKDCYGVKEGMVGDRYFILLKSSSGIKVLAKDLKVDKTMKVIGEMSRLQILGGGSRSPFLLFDSSSNVYQFNAKGELSRGFPCGIGKSEIVLDGVDGMLFAIEIKGNLIVSTQILADGTTLL</sequence>
<reference evidence="1 2" key="1">
    <citation type="submission" date="2019-03" db="EMBL/GenBank/DDBJ databases">
        <title>Genomic Encyclopedia of Archaeal and Bacterial Type Strains, Phase II (KMG-II): from individual species to whole genera.</title>
        <authorList>
            <person name="Goeker M."/>
        </authorList>
    </citation>
    <scope>NUCLEOTIDE SEQUENCE [LARGE SCALE GENOMIC DNA]</scope>
    <source>
        <strain evidence="1 2">RL-C</strain>
    </source>
</reference>
<organism evidence="1 2">
    <name type="scientific">Acetobacteroides hydrogenigenes</name>
    <dbReference type="NCBI Taxonomy" id="979970"/>
    <lineage>
        <taxon>Bacteria</taxon>
        <taxon>Pseudomonadati</taxon>
        <taxon>Bacteroidota</taxon>
        <taxon>Bacteroidia</taxon>
        <taxon>Bacteroidales</taxon>
        <taxon>Rikenellaceae</taxon>
        <taxon>Acetobacteroides</taxon>
    </lineage>
</organism>
<dbReference type="RefSeq" id="WP_131840473.1">
    <property type="nucleotide sequence ID" value="NZ_SLWB01000020.1"/>
</dbReference>